<dbReference type="PROSITE" id="PS51387">
    <property type="entry name" value="FAD_PCMH"/>
    <property type="match status" value="1"/>
</dbReference>
<dbReference type="Gene3D" id="3.30.465.10">
    <property type="match status" value="1"/>
</dbReference>
<comment type="caution">
    <text evidence="5">The sequence shown here is derived from an EMBL/GenBank/DDBJ whole genome shotgun (WGS) entry which is preliminary data.</text>
</comment>
<gene>
    <name evidence="5" type="ORF">L249_8025</name>
</gene>
<dbReference type="OrthoDB" id="415825at2759"/>
<evidence type="ECO:0000313" key="5">
    <source>
        <dbReference type="EMBL" id="RCI13804.1"/>
    </source>
</evidence>
<accession>A0A367LH87</accession>
<evidence type="ECO:0000256" key="2">
    <source>
        <dbReference type="ARBA" id="ARBA00022630"/>
    </source>
</evidence>
<comment type="similarity">
    <text evidence="1">Belongs to the GMC oxidoreductase family.</text>
</comment>
<proteinExistence type="inferred from homology"/>
<dbReference type="InterPro" id="IPR003953">
    <property type="entry name" value="FAD-dep_OxRdtase_2_FAD-bd"/>
</dbReference>
<dbReference type="Gene3D" id="3.30.560.10">
    <property type="entry name" value="Glucose Oxidase, domain 3"/>
    <property type="match status" value="1"/>
</dbReference>
<evidence type="ECO:0000256" key="3">
    <source>
        <dbReference type="ARBA" id="ARBA00023002"/>
    </source>
</evidence>
<dbReference type="EMBL" id="LKCN02000005">
    <property type="protein sequence ID" value="RCI13804.1"/>
    <property type="molecule type" value="Genomic_DNA"/>
</dbReference>
<dbReference type="InterPro" id="IPR006094">
    <property type="entry name" value="Oxid_FAD_bind_N"/>
</dbReference>
<sequence>MPASAQLLQDLRHLGSVEVLADSSQERFQQFAVRWSDLDRQIPAAIVLPETEAQIQETVQWAVRYSVPFVVKSGGHSNWSTIGGDGVVIDLSRYSGIEVEVSAVTARLRGSILTKEVAVRLAETGHFTALGNGNTVGAIPYFLNGGAALTTSLTGFGSDQVVAARMVDSRGRLVEVTEGKTADLLYAIRGAGQFFGLVTELTIRIWPLSALGNELGTLWAGRFVFPLDRAREVAVVMREVVNDKSRATAGLVMAVCPPPARKPALVVAVRARGDGDARSGLEPLYRLGPLMTDGGDVPIQNVCDGREALEAKGGFKTFATVGLGGFDVERFLGTLEVWKRLVGECADAVDTTFNFQWDSRLPRRPEFESANCLYDVQFWQNNIIWYTDAESSQKVAELNDECIAVARGGDPLVDFANATRSGPLERRFRGEARLEKLRAVKREPGDASFDYVVVGGGTAGLVVGSRLAEGGKSVAVVEAGGFYQADNGLYSQVPSYAIVGAGSSPGAIVPAVDWGFVTTPQAGMNHRRMHYARGRTLGGRYVHGAYDYDTGNSHVQHDSSARNYFTYNRPTRGALNRWASEVDDDSYSFDNFLPFFKKSINYTAPNNERRPANASVPAPRKGSFTTGAGPLHVSFPTWANSFSSYAKLGWQKLGFAETEDFVSGTLSGVQYCQNTIKPDGQVRDSSFSSFLTRAVASGAPITVYNNTLAQRLLFQGKTATGVLVNSSGLEYVLSARNEVVVSCGAFQSPQLLMISGIGPSDTLSKLGIPIVSHLPGVGRNLQDHIVFGTTYQVNTLTHSAVSKLANLRRAEAEWNKTGGGGILGNPGGELITWEKLTGRDDGRTKLSAATRALLNSVPEDSPTVEYLILDAFSGNNRNYLTGAPHTDLMYASPVAAIHVPQSRGRVSIVSRSASDAPLIDPNWLTHEVDQELALYAFRRLRELMDTDILDVIRDNAIQEFHASWVDLRFGGEVECGYVEDL</sequence>
<evidence type="ECO:0000259" key="4">
    <source>
        <dbReference type="PROSITE" id="PS51387"/>
    </source>
</evidence>
<reference evidence="5 6" key="1">
    <citation type="journal article" date="2015" name="BMC Genomics">
        <title>Insights from the genome of Ophiocordyceps polyrhachis-furcata to pathogenicity and host specificity in insect fungi.</title>
        <authorList>
            <person name="Wichadakul D."/>
            <person name="Kobmoo N."/>
            <person name="Ingsriswang S."/>
            <person name="Tangphatsornruang S."/>
            <person name="Chantasingh D."/>
            <person name="Luangsa-ard J.J."/>
            <person name="Eurwilaichitr L."/>
        </authorList>
    </citation>
    <scope>NUCLEOTIDE SEQUENCE [LARGE SCALE GENOMIC DNA]</scope>
    <source>
        <strain evidence="5 6">BCC 54312</strain>
    </source>
</reference>
<dbReference type="SUPFAM" id="SSF56176">
    <property type="entry name" value="FAD-binding/transporter-associated domain-like"/>
    <property type="match status" value="1"/>
</dbReference>
<dbReference type="PANTHER" id="PTHR11552">
    <property type="entry name" value="GLUCOSE-METHANOL-CHOLINE GMC OXIDOREDUCTASE"/>
    <property type="match status" value="1"/>
</dbReference>
<dbReference type="SUPFAM" id="SSF51905">
    <property type="entry name" value="FAD/NAD(P)-binding domain"/>
    <property type="match status" value="1"/>
</dbReference>
<dbReference type="GO" id="GO:0044550">
    <property type="term" value="P:secondary metabolite biosynthetic process"/>
    <property type="evidence" value="ECO:0007669"/>
    <property type="project" value="TreeGrafter"/>
</dbReference>
<dbReference type="Gene3D" id="3.40.462.20">
    <property type="match status" value="1"/>
</dbReference>
<dbReference type="GO" id="GO:0016614">
    <property type="term" value="F:oxidoreductase activity, acting on CH-OH group of donors"/>
    <property type="evidence" value="ECO:0007669"/>
    <property type="project" value="InterPro"/>
</dbReference>
<dbReference type="InterPro" id="IPR007867">
    <property type="entry name" value="GMC_OxRtase_C"/>
</dbReference>
<dbReference type="AlphaFoldDB" id="A0A367LH87"/>
<dbReference type="Pfam" id="PF00732">
    <property type="entry name" value="GMC_oxred_N"/>
    <property type="match status" value="1"/>
</dbReference>
<dbReference type="InterPro" id="IPR016166">
    <property type="entry name" value="FAD-bd_PCMH"/>
</dbReference>
<dbReference type="InterPro" id="IPR016169">
    <property type="entry name" value="FAD-bd_PCMH_sub2"/>
</dbReference>
<name>A0A367LH87_9HYPO</name>
<dbReference type="Pfam" id="PF01565">
    <property type="entry name" value="FAD_binding_4"/>
    <property type="match status" value="1"/>
</dbReference>
<keyword evidence="3" id="KW-0560">Oxidoreductase</keyword>
<protein>
    <recommendedName>
        <fullName evidence="4">FAD-binding PCMH-type domain-containing protein</fullName>
    </recommendedName>
</protein>
<dbReference type="InterPro" id="IPR000172">
    <property type="entry name" value="GMC_OxRdtase_N"/>
</dbReference>
<dbReference type="PROSITE" id="PS00624">
    <property type="entry name" value="GMC_OXRED_2"/>
    <property type="match status" value="1"/>
</dbReference>
<dbReference type="InterPro" id="IPR012132">
    <property type="entry name" value="GMC_OxRdtase"/>
</dbReference>
<dbReference type="Pfam" id="PF00890">
    <property type="entry name" value="FAD_binding_2"/>
    <property type="match status" value="1"/>
</dbReference>
<dbReference type="SUPFAM" id="SSF54373">
    <property type="entry name" value="FAD-linked reductases, C-terminal domain"/>
    <property type="match status" value="1"/>
</dbReference>
<evidence type="ECO:0000313" key="6">
    <source>
        <dbReference type="Proteomes" id="UP000253664"/>
    </source>
</evidence>
<feature type="domain" description="FAD-binding PCMH-type" evidence="4">
    <location>
        <begin position="39"/>
        <end position="208"/>
    </location>
</feature>
<dbReference type="InterPro" id="IPR036188">
    <property type="entry name" value="FAD/NAD-bd_sf"/>
</dbReference>
<organism evidence="5 6">
    <name type="scientific">Ophiocordyceps polyrhachis-furcata BCC 54312</name>
    <dbReference type="NCBI Taxonomy" id="1330021"/>
    <lineage>
        <taxon>Eukaryota</taxon>
        <taxon>Fungi</taxon>
        <taxon>Dikarya</taxon>
        <taxon>Ascomycota</taxon>
        <taxon>Pezizomycotina</taxon>
        <taxon>Sordariomycetes</taxon>
        <taxon>Hypocreomycetidae</taxon>
        <taxon>Hypocreales</taxon>
        <taxon>Ophiocordycipitaceae</taxon>
        <taxon>Ophiocordyceps</taxon>
    </lineage>
</organism>
<evidence type="ECO:0000256" key="1">
    <source>
        <dbReference type="ARBA" id="ARBA00010790"/>
    </source>
</evidence>
<keyword evidence="2" id="KW-0285">Flavoprotein</keyword>
<dbReference type="STRING" id="1330021.A0A367LH87"/>
<dbReference type="InterPro" id="IPR036318">
    <property type="entry name" value="FAD-bd_PCMH-like_sf"/>
</dbReference>
<dbReference type="InterPro" id="IPR016167">
    <property type="entry name" value="FAD-bd_PCMH_sub1"/>
</dbReference>
<dbReference type="Pfam" id="PF05199">
    <property type="entry name" value="GMC_oxred_C"/>
    <property type="match status" value="1"/>
</dbReference>
<dbReference type="Gene3D" id="3.50.50.60">
    <property type="entry name" value="FAD/NAD(P)-binding domain"/>
    <property type="match status" value="1"/>
</dbReference>
<dbReference type="Proteomes" id="UP000253664">
    <property type="component" value="Unassembled WGS sequence"/>
</dbReference>
<dbReference type="Gene3D" id="3.30.43.10">
    <property type="entry name" value="Uridine Diphospho-n-acetylenolpyruvylglucosamine Reductase, domain 2"/>
    <property type="match status" value="1"/>
</dbReference>
<dbReference type="PANTHER" id="PTHR11552:SF228">
    <property type="entry name" value="GLUCOSE-METHANOL-CHOLINE OXIDOREDUCTASE N-TERMINAL DOMAIN-CONTAINING PROTEIN"/>
    <property type="match status" value="1"/>
</dbReference>
<keyword evidence="6" id="KW-1185">Reference proteome</keyword>
<dbReference type="GO" id="GO:0071949">
    <property type="term" value="F:FAD binding"/>
    <property type="evidence" value="ECO:0007669"/>
    <property type="project" value="InterPro"/>
</dbReference>